<evidence type="ECO:0000313" key="2">
    <source>
        <dbReference type="EMBL" id="MBT9810188.1"/>
    </source>
</evidence>
<dbReference type="GO" id="GO:0016491">
    <property type="term" value="F:oxidoreductase activity"/>
    <property type="evidence" value="ECO:0007669"/>
    <property type="project" value="InterPro"/>
</dbReference>
<dbReference type="PANTHER" id="PTHR42846">
    <property type="entry name" value="NI-SIROHYDROCHLORIN A,C-DIAMIDE REDUCTIVE CYCLASE COMPLEX, COMPONENT CFBD"/>
    <property type="match status" value="1"/>
</dbReference>
<dbReference type="InterPro" id="IPR052673">
    <property type="entry name" value="Ni-siroh_cyclase_CfbD"/>
</dbReference>
<dbReference type="EMBL" id="WQPS01000012">
    <property type="protein sequence ID" value="MBT9810188.1"/>
    <property type="molecule type" value="Genomic_DNA"/>
</dbReference>
<dbReference type="Pfam" id="PF00148">
    <property type="entry name" value="Oxidored_nitro"/>
    <property type="match status" value="1"/>
</dbReference>
<feature type="domain" description="Nitrogenase/oxidoreductase component 1" evidence="1">
    <location>
        <begin position="34"/>
        <end position="320"/>
    </location>
</feature>
<comment type="caution">
    <text evidence="2">The sequence shown here is derived from an EMBL/GenBank/DDBJ whole genome shotgun (WGS) entry which is preliminary data.</text>
</comment>
<dbReference type="InterPro" id="IPR000510">
    <property type="entry name" value="Nase/OxRdtase_comp1"/>
</dbReference>
<evidence type="ECO:0000259" key="1">
    <source>
        <dbReference type="Pfam" id="PF00148"/>
    </source>
</evidence>
<sequence length="411" mass="44905">MDTDWWCDMAKLSIWLPPFSPDYSGVSAVLFDLDTVTAMHDASGCTGNYTGYDDPRWYGSRSGIFCSGLRQMDAVLGDDEKLMEKMEAAAKDLKPDLLALVGSPVPMVIGADLKGIAYELEERTGIPGFGFDTTGTAYYDRGAFLAARELLDRFAQPGEMQQGRVNILGALPMDFGDGENISCLKTCLKQNGYETGLCLAMDYSLEDLKKAANAQVNLAVSRFGYLTALYMERRFHIPYLCGFPVGEKGQEDWLSAVKRVAQTGRTEMLWEADTSVADAASATGSSARVLIIGEQVMSDSIRYALNRDFGFTSVTVGCLYGMEQALASPGDMDLGDEGRIRAAVNSPDYEMIIADPFIQPLLEEGSDKQFLPIAQYAISSKLGVEYSACVAGVHFNQWMCARSLPGTRLWG</sequence>
<dbReference type="AlphaFoldDB" id="A0AA41FFF4"/>
<gene>
    <name evidence="2" type="ORF">GPL26_11115</name>
</gene>
<dbReference type="SUPFAM" id="SSF53807">
    <property type="entry name" value="Helical backbone' metal receptor"/>
    <property type="match status" value="1"/>
</dbReference>
<protein>
    <submittedName>
        <fullName evidence="2">Oxidoreductase</fullName>
    </submittedName>
</protein>
<reference evidence="2" key="1">
    <citation type="journal article" date="2021" name="Gut Microbes">
        <title>A synthetic consortium of 100 gut commensals modulates the composition and function in a colon model of the microbiome of elderly subjects.</title>
        <authorList>
            <person name="Perez M."/>
            <person name="Ntemiri A."/>
            <person name="Tan H."/>
            <person name="Harris H.M.B."/>
            <person name="Roager H.M."/>
            <person name="Ribiere C."/>
            <person name="O'Toole P.W."/>
        </authorList>
    </citation>
    <scope>NUCLEOTIDE SEQUENCE</scope>
    <source>
        <strain evidence="2">MCC335</strain>
    </source>
</reference>
<dbReference type="Proteomes" id="UP000708338">
    <property type="component" value="Unassembled WGS sequence"/>
</dbReference>
<proteinExistence type="predicted"/>
<organism evidence="2 3">
    <name type="scientific">Enterocloster citroniae</name>
    <dbReference type="NCBI Taxonomy" id="358743"/>
    <lineage>
        <taxon>Bacteria</taxon>
        <taxon>Bacillati</taxon>
        <taxon>Bacillota</taxon>
        <taxon>Clostridia</taxon>
        <taxon>Lachnospirales</taxon>
        <taxon>Lachnospiraceae</taxon>
        <taxon>Enterocloster</taxon>
    </lineage>
</organism>
<name>A0AA41FFF4_9FIRM</name>
<evidence type="ECO:0000313" key="3">
    <source>
        <dbReference type="Proteomes" id="UP000708338"/>
    </source>
</evidence>
<dbReference type="Gene3D" id="3.40.50.1980">
    <property type="entry name" value="Nitrogenase molybdenum iron protein domain"/>
    <property type="match status" value="2"/>
</dbReference>
<dbReference type="PANTHER" id="PTHR42846:SF1">
    <property type="entry name" value="NI-SIROHYDROCHLORIN A,C-DIAMIDE REDUCTIVE CYCLASE COMPLEX, COMPONENT CFBD"/>
    <property type="match status" value="1"/>
</dbReference>
<accession>A0AA41FFF4</accession>